<accession>A0ACC2K7D3</accession>
<evidence type="ECO:0000313" key="1">
    <source>
        <dbReference type="EMBL" id="KAJ8616907.1"/>
    </source>
</evidence>
<organism evidence="1 2">
    <name type="scientific">Persea americana</name>
    <name type="common">Avocado</name>
    <dbReference type="NCBI Taxonomy" id="3435"/>
    <lineage>
        <taxon>Eukaryota</taxon>
        <taxon>Viridiplantae</taxon>
        <taxon>Streptophyta</taxon>
        <taxon>Embryophyta</taxon>
        <taxon>Tracheophyta</taxon>
        <taxon>Spermatophyta</taxon>
        <taxon>Magnoliopsida</taxon>
        <taxon>Magnoliidae</taxon>
        <taxon>Laurales</taxon>
        <taxon>Lauraceae</taxon>
        <taxon>Persea</taxon>
    </lineage>
</organism>
<proteinExistence type="predicted"/>
<comment type="caution">
    <text evidence="1">The sequence shown here is derived from an EMBL/GenBank/DDBJ whole genome shotgun (WGS) entry which is preliminary data.</text>
</comment>
<name>A0ACC2K7D3_PERAE</name>
<sequence length="250" mass="28682">MWNLLKQNFLLLQKCPTVEKILTEETDMWYYLMTVQMMIVMLGGHVSATRALKFLAVVSAKREPVHFSEAVQDDRWRTAMQNEIQALQDNEAGLLGAKPAPIPLEQNHRLPLAEGALLPDPTQYQRLVGRLIYLCFTRPELPYCVHILSQFMQQPREEHWNVALHLIRYLKGQPGQGPPFSLEELSIIVKYNWQITTFNICLVVRGTVSDSKYPRHGDVDPYGAPKSMGIFRMTEPQRYSSCFSGQEDSS</sequence>
<evidence type="ECO:0000313" key="2">
    <source>
        <dbReference type="Proteomes" id="UP001234297"/>
    </source>
</evidence>
<protein>
    <submittedName>
        <fullName evidence="1">Uncharacterized protein</fullName>
    </submittedName>
</protein>
<gene>
    <name evidence="1" type="ORF">MRB53_013093</name>
</gene>
<dbReference type="Proteomes" id="UP001234297">
    <property type="component" value="Chromosome 4"/>
</dbReference>
<keyword evidence="2" id="KW-1185">Reference proteome</keyword>
<dbReference type="EMBL" id="CM056812">
    <property type="protein sequence ID" value="KAJ8616907.1"/>
    <property type="molecule type" value="Genomic_DNA"/>
</dbReference>
<reference evidence="1 2" key="1">
    <citation type="journal article" date="2022" name="Hortic Res">
        <title>A haplotype resolved chromosomal level avocado genome allows analysis of novel avocado genes.</title>
        <authorList>
            <person name="Nath O."/>
            <person name="Fletcher S.J."/>
            <person name="Hayward A."/>
            <person name="Shaw L.M."/>
            <person name="Masouleh A.K."/>
            <person name="Furtado A."/>
            <person name="Henry R.J."/>
            <person name="Mitter N."/>
        </authorList>
    </citation>
    <scope>NUCLEOTIDE SEQUENCE [LARGE SCALE GENOMIC DNA]</scope>
    <source>
        <strain evidence="2">cv. Hass</strain>
    </source>
</reference>